<dbReference type="CDD" id="cd05400">
    <property type="entry name" value="NT_2-5OAS_ClassI-CCAase"/>
    <property type="match status" value="1"/>
</dbReference>
<dbReference type="STRING" id="96561.Dole_2090"/>
<proteinExistence type="predicted"/>
<accession>A8ZTW1</accession>
<dbReference type="GO" id="GO:0016779">
    <property type="term" value="F:nucleotidyltransferase activity"/>
    <property type="evidence" value="ECO:0007669"/>
    <property type="project" value="InterPro"/>
</dbReference>
<evidence type="ECO:0008006" key="4">
    <source>
        <dbReference type="Google" id="ProtNLM"/>
    </source>
</evidence>
<protein>
    <recommendedName>
        <fullName evidence="4">Nucleotidyltransferase</fullName>
    </recommendedName>
</protein>
<keyword evidence="3" id="KW-1185">Reference proteome</keyword>
<name>A8ZTW1_DESOH</name>
<dbReference type="KEGG" id="dol:Dole_2090"/>
<reference evidence="2 3" key="1">
    <citation type="submission" date="2007-10" db="EMBL/GenBank/DDBJ databases">
        <title>Complete sequence of Desulfococcus oleovorans Hxd3.</title>
        <authorList>
            <consortium name="US DOE Joint Genome Institute"/>
            <person name="Copeland A."/>
            <person name="Lucas S."/>
            <person name="Lapidus A."/>
            <person name="Barry K."/>
            <person name="Glavina del Rio T."/>
            <person name="Dalin E."/>
            <person name="Tice H."/>
            <person name="Pitluck S."/>
            <person name="Kiss H."/>
            <person name="Brettin T."/>
            <person name="Bruce D."/>
            <person name="Detter J.C."/>
            <person name="Han C."/>
            <person name="Schmutz J."/>
            <person name="Larimer F."/>
            <person name="Land M."/>
            <person name="Hauser L."/>
            <person name="Kyrpides N."/>
            <person name="Kim E."/>
            <person name="Wawrik B."/>
            <person name="Richardson P."/>
        </authorList>
    </citation>
    <scope>NUCLEOTIDE SEQUENCE [LARGE SCALE GENOMIC DNA]</scope>
    <source>
        <strain evidence="3">DSM 6200 / JCM 39069 / Hxd3</strain>
    </source>
</reference>
<dbReference type="RefSeq" id="WP_012175506.1">
    <property type="nucleotide sequence ID" value="NC_009943.1"/>
</dbReference>
<evidence type="ECO:0000313" key="3">
    <source>
        <dbReference type="Proteomes" id="UP000008561"/>
    </source>
</evidence>
<dbReference type="eggNOG" id="ENOG502Z8M4">
    <property type="taxonomic scope" value="Bacteria"/>
</dbReference>
<dbReference type="Pfam" id="PF18144">
    <property type="entry name" value="SMODS"/>
    <property type="match status" value="1"/>
</dbReference>
<sequence length="390" mass="44872">MVFERYSNDKRVQLFYLLEKICQKLELTDTQYQDAKGKYKAVGEWLDGGEVLHPHAPHIFPQGSMSLGTTVRPLGRDEFDIDLVCLLNLFSSRCSPEAVRKAVGERLEANEVYKKMLEPLNRGWRLNYAQSSKLHLDITPATKDDGSQNGGLMVPDRKLREWKNSHPQGYVKWFEDIAALMPTIEFSERVVMAKVDPFPEQVPFKSILKRCVQILKRHRDLCFINNDAKNAPISIILTTLAAKSYQHLVLSRRFTSELDLLFSVIQHLPDFIEERVIQGQKIYYIPNETTSGENFAEKWNTHRERAEAFFSWHKKAISDFEKLEQVEGLDGLQRLLGEEVFGERDTSVVFNDYVDVINERRRNRTLSVASGVGLTTGIGTPVRRNTFYGK</sequence>
<dbReference type="EMBL" id="CP000859">
    <property type="protein sequence ID" value="ABW67894.1"/>
    <property type="molecule type" value="Genomic_DNA"/>
</dbReference>
<dbReference type="HOGENOM" id="CLU_039827_1_2_7"/>
<dbReference type="GO" id="GO:0051607">
    <property type="term" value="P:defense response to virus"/>
    <property type="evidence" value="ECO:0007669"/>
    <property type="project" value="UniProtKB-KW"/>
</dbReference>
<organism evidence="2 3">
    <name type="scientific">Desulfosudis oleivorans (strain DSM 6200 / JCM 39069 / Hxd3)</name>
    <name type="common">Desulfococcus oleovorans</name>
    <dbReference type="NCBI Taxonomy" id="96561"/>
    <lineage>
        <taxon>Bacteria</taxon>
        <taxon>Pseudomonadati</taxon>
        <taxon>Thermodesulfobacteriota</taxon>
        <taxon>Desulfobacteria</taxon>
        <taxon>Desulfobacterales</taxon>
        <taxon>Desulfosudaceae</taxon>
        <taxon>Desulfosudis</taxon>
    </lineage>
</organism>
<evidence type="ECO:0000256" key="1">
    <source>
        <dbReference type="ARBA" id="ARBA00023118"/>
    </source>
</evidence>
<evidence type="ECO:0000313" key="2">
    <source>
        <dbReference type="EMBL" id="ABW67894.1"/>
    </source>
</evidence>
<keyword evidence="1" id="KW-0051">Antiviral defense</keyword>
<dbReference type="OrthoDB" id="1118920at2"/>
<dbReference type="InterPro" id="IPR006116">
    <property type="entry name" value="NT_2-5OAS_ClassI-CCAase"/>
</dbReference>
<dbReference type="AlphaFoldDB" id="A8ZTW1"/>
<gene>
    <name evidence="2" type="ordered locus">Dole_2090</name>
</gene>
<dbReference type="Proteomes" id="UP000008561">
    <property type="component" value="Chromosome"/>
</dbReference>